<reference evidence="2 3" key="2">
    <citation type="journal article" date="2012" name="PLoS Pathog.">
        <title>Diverse lifestyles and strategies of plant pathogenesis encoded in the genomes of eighteen Dothideomycetes fungi.</title>
        <authorList>
            <person name="Ohm R.A."/>
            <person name="Feau N."/>
            <person name="Henrissat B."/>
            <person name="Schoch C.L."/>
            <person name="Horwitz B.A."/>
            <person name="Barry K.W."/>
            <person name="Condon B.J."/>
            <person name="Copeland A.C."/>
            <person name="Dhillon B."/>
            <person name="Glaser F."/>
            <person name="Hesse C.N."/>
            <person name="Kosti I."/>
            <person name="LaButti K."/>
            <person name="Lindquist E.A."/>
            <person name="Lucas S."/>
            <person name="Salamov A.A."/>
            <person name="Bradshaw R.E."/>
            <person name="Ciuffetti L."/>
            <person name="Hamelin R.C."/>
            <person name="Kema G.H.J."/>
            <person name="Lawrence C."/>
            <person name="Scott J.A."/>
            <person name="Spatafora J.W."/>
            <person name="Turgeon B.G."/>
            <person name="de Wit P.J.G.M."/>
            <person name="Zhong S."/>
            <person name="Goodwin S.B."/>
            <person name="Grigoriev I.V."/>
        </authorList>
    </citation>
    <scope>NUCLEOTIDE SEQUENCE [LARGE SCALE GENOMIC DNA]</scope>
    <source>
        <strain evidence="3">NZE10 / CBS 128990</strain>
    </source>
</reference>
<dbReference type="EMBL" id="KB446544">
    <property type="protein sequence ID" value="EME40009.1"/>
    <property type="molecule type" value="Genomic_DNA"/>
</dbReference>
<dbReference type="AlphaFoldDB" id="N1PD45"/>
<name>N1PD45_DOTSN</name>
<sequence length="370" mass="41966">MEPPKKKQRLTSEQKPAMLVREMQDPETSLEVDHMILDYLLYHAINTCLSSRGHQTSHDQIERLLLQADEFLALFKSRYGNYDFDSEMRFRQQLLQLVTLFTQRFTQNSTTPSRQSLGTLRERHKARARQWIGKASRVPSANLDTQAYDVEFPLPVEDLERNRARVLEELDIPAEDDLYDDAFYGTRACVSLLDLLPIFMGVSAQCNAMYNSNMKQNLMQLAAAWMLQACLEQYLVFGASGTDTIDEAFAWGYKKNESNDHSSPQRHQSESRVASEAGAEVDGWQEIRDATIEELNAFASSPASYYARQAGPHSYARAEEAFLDYFKALAQGISPPVLVQLEKGILDGMTQEETQDFINGCGLGFMDLLA</sequence>
<dbReference type="eggNOG" id="ENOG502SFV6">
    <property type="taxonomic scope" value="Eukaryota"/>
</dbReference>
<gene>
    <name evidence="2" type="ORF">DOTSEDRAFT_138309</name>
</gene>
<dbReference type="OrthoDB" id="70250at2759"/>
<accession>N1PD45</accession>
<feature type="region of interest" description="Disordered" evidence="1">
    <location>
        <begin position="256"/>
        <end position="278"/>
    </location>
</feature>
<proteinExistence type="predicted"/>
<evidence type="ECO:0000313" key="2">
    <source>
        <dbReference type="EMBL" id="EME40009.1"/>
    </source>
</evidence>
<reference evidence="3" key="1">
    <citation type="journal article" date="2012" name="PLoS Genet.">
        <title>The genomes of the fungal plant pathogens Cladosporium fulvum and Dothistroma septosporum reveal adaptation to different hosts and lifestyles but also signatures of common ancestry.</title>
        <authorList>
            <person name="de Wit P.J.G.M."/>
            <person name="van der Burgt A."/>
            <person name="Oekmen B."/>
            <person name="Stergiopoulos I."/>
            <person name="Abd-Elsalam K.A."/>
            <person name="Aerts A.L."/>
            <person name="Bahkali A.H."/>
            <person name="Beenen H.G."/>
            <person name="Chettri P."/>
            <person name="Cox M.P."/>
            <person name="Datema E."/>
            <person name="de Vries R.P."/>
            <person name="Dhillon B."/>
            <person name="Ganley A.R."/>
            <person name="Griffiths S.A."/>
            <person name="Guo Y."/>
            <person name="Hamelin R.C."/>
            <person name="Henrissat B."/>
            <person name="Kabir M.S."/>
            <person name="Jashni M.K."/>
            <person name="Kema G."/>
            <person name="Klaubauf S."/>
            <person name="Lapidus A."/>
            <person name="Levasseur A."/>
            <person name="Lindquist E."/>
            <person name="Mehrabi R."/>
            <person name="Ohm R.A."/>
            <person name="Owen T.J."/>
            <person name="Salamov A."/>
            <person name="Schwelm A."/>
            <person name="Schijlen E."/>
            <person name="Sun H."/>
            <person name="van den Burg H.A."/>
            <person name="van Ham R.C.H.J."/>
            <person name="Zhang S."/>
            <person name="Goodwin S.B."/>
            <person name="Grigoriev I.V."/>
            <person name="Collemare J."/>
            <person name="Bradshaw R.E."/>
        </authorList>
    </citation>
    <scope>NUCLEOTIDE SEQUENCE [LARGE SCALE GENOMIC DNA]</scope>
    <source>
        <strain evidence="3">NZE10 / CBS 128990</strain>
    </source>
</reference>
<protein>
    <submittedName>
        <fullName evidence="2">Uncharacterized protein</fullName>
    </submittedName>
</protein>
<dbReference type="HOGENOM" id="CLU_748073_0_0_1"/>
<keyword evidence="3" id="KW-1185">Reference proteome</keyword>
<dbReference type="Proteomes" id="UP000016933">
    <property type="component" value="Unassembled WGS sequence"/>
</dbReference>
<dbReference type="OMA" id="ANEAFAW"/>
<organism evidence="2 3">
    <name type="scientific">Dothistroma septosporum (strain NZE10 / CBS 128990)</name>
    <name type="common">Red band needle blight fungus</name>
    <name type="synonym">Mycosphaerella pini</name>
    <dbReference type="NCBI Taxonomy" id="675120"/>
    <lineage>
        <taxon>Eukaryota</taxon>
        <taxon>Fungi</taxon>
        <taxon>Dikarya</taxon>
        <taxon>Ascomycota</taxon>
        <taxon>Pezizomycotina</taxon>
        <taxon>Dothideomycetes</taxon>
        <taxon>Dothideomycetidae</taxon>
        <taxon>Mycosphaerellales</taxon>
        <taxon>Mycosphaerellaceae</taxon>
        <taxon>Dothistroma</taxon>
    </lineage>
</organism>
<evidence type="ECO:0000313" key="3">
    <source>
        <dbReference type="Proteomes" id="UP000016933"/>
    </source>
</evidence>
<evidence type="ECO:0000256" key="1">
    <source>
        <dbReference type="SAM" id="MobiDB-lite"/>
    </source>
</evidence>